<dbReference type="GO" id="GO:0016705">
    <property type="term" value="F:oxidoreductase activity, acting on paired donors, with incorporation or reduction of molecular oxygen"/>
    <property type="evidence" value="ECO:0007669"/>
    <property type="project" value="InterPro"/>
</dbReference>
<dbReference type="PANTHER" id="PTHR43244">
    <property type="match status" value="1"/>
</dbReference>
<dbReference type="NCBIfam" id="TIGR03620">
    <property type="entry name" value="F420_MSMEG_4141"/>
    <property type="match status" value="1"/>
</dbReference>
<evidence type="ECO:0000313" key="3">
    <source>
        <dbReference type="Proteomes" id="UP000334019"/>
    </source>
</evidence>
<protein>
    <submittedName>
        <fullName evidence="2">TIGR03620 family F420-dependent LLM class oxidoreductase</fullName>
    </submittedName>
</protein>
<proteinExistence type="predicted"/>
<dbReference type="RefSeq" id="WP_153757796.1">
    <property type="nucleotide sequence ID" value="NZ_CP045851.1"/>
</dbReference>
<reference evidence="2 3" key="1">
    <citation type="submission" date="2019-11" db="EMBL/GenBank/DDBJ databases">
        <authorList>
            <person name="He Y."/>
        </authorList>
    </citation>
    <scope>NUCLEOTIDE SEQUENCE [LARGE SCALE GENOMIC DNA]</scope>
    <source>
        <strain evidence="2 3">SCSIO 58843</strain>
    </source>
</reference>
<dbReference type="Gene3D" id="3.20.20.30">
    <property type="entry name" value="Luciferase-like domain"/>
    <property type="match status" value="1"/>
</dbReference>
<keyword evidence="3" id="KW-1185">Reference proteome</keyword>
<dbReference type="InterPro" id="IPR019922">
    <property type="entry name" value="Lucif-like_OxRdatse_MSMEG_4141"/>
</dbReference>
<accession>A0A5Q2RIM3</accession>
<dbReference type="AlphaFoldDB" id="A0A5Q2RIM3"/>
<dbReference type="EMBL" id="CP045851">
    <property type="protein sequence ID" value="QGG93690.1"/>
    <property type="molecule type" value="Genomic_DNA"/>
</dbReference>
<dbReference type="InterPro" id="IPR036661">
    <property type="entry name" value="Luciferase-like_sf"/>
</dbReference>
<dbReference type="PANTHER" id="PTHR43244:SF2">
    <property type="entry name" value="CONSERVED HYPOTHETICAL ALANINE AND PROLINE-RICH PROTEIN"/>
    <property type="match status" value="1"/>
</dbReference>
<evidence type="ECO:0000259" key="1">
    <source>
        <dbReference type="Pfam" id="PF00296"/>
    </source>
</evidence>
<dbReference type="InterPro" id="IPR011251">
    <property type="entry name" value="Luciferase-like_dom"/>
</dbReference>
<dbReference type="Pfam" id="PF00296">
    <property type="entry name" value="Bac_luciferase"/>
    <property type="match status" value="1"/>
</dbReference>
<dbReference type="InterPro" id="IPR050564">
    <property type="entry name" value="F420-G6PD/mer"/>
</dbReference>
<gene>
    <name evidence="2" type="ORF">GH723_00385</name>
</gene>
<name>A0A5Q2RIM3_9ACTN</name>
<dbReference type="SUPFAM" id="SSF51679">
    <property type="entry name" value="Bacterial luciferase-like"/>
    <property type="match status" value="1"/>
</dbReference>
<organism evidence="2 3">
    <name type="scientific">Actinomarinicola tropica</name>
    <dbReference type="NCBI Taxonomy" id="2789776"/>
    <lineage>
        <taxon>Bacteria</taxon>
        <taxon>Bacillati</taxon>
        <taxon>Actinomycetota</taxon>
        <taxon>Acidimicrobiia</taxon>
        <taxon>Acidimicrobiales</taxon>
        <taxon>Iamiaceae</taxon>
        <taxon>Actinomarinicola</taxon>
    </lineage>
</organism>
<sequence length="299" mass="32524">MSATTMDLGRVGIWTGAMDAMPSSDAAGFARLIEELGFRTLWIPETVGRDPMVNATLLLERTSTLQIATGIANVYARDAVTMANTQRAIEEAFPGRFLLGLGVSHAHLVDRVRKHDYSKPYSYMVDYLTDMDGSIFRAVGPEQLPQARVLAALGPKMLELAATKANGAHPYFVPVEHTARAREIMGPDATLAPEQMVVLDTDPTTARETARKNMSVYLRAPNYVNNLKRFGFTDEDVVADAPSDRLVDAIVAWGDVDAIVDRVRAHHDAGADHVAVQVLAAGTFVPPEDQLRELAAALL</sequence>
<dbReference type="Proteomes" id="UP000334019">
    <property type="component" value="Chromosome"/>
</dbReference>
<dbReference type="KEGG" id="atq:GH723_00385"/>
<feature type="domain" description="Luciferase-like" evidence="1">
    <location>
        <begin position="7"/>
        <end position="273"/>
    </location>
</feature>
<evidence type="ECO:0000313" key="2">
    <source>
        <dbReference type="EMBL" id="QGG93690.1"/>
    </source>
</evidence>